<feature type="domain" description="DUF7064" evidence="1">
    <location>
        <begin position="196"/>
        <end position="320"/>
    </location>
</feature>
<dbReference type="Proteomes" id="UP000637002">
    <property type="component" value="Unassembled WGS sequence"/>
</dbReference>
<reference evidence="3" key="2">
    <citation type="submission" date="2020-09" db="EMBL/GenBank/DDBJ databases">
        <authorList>
            <person name="Sun Q."/>
            <person name="Zhou Y."/>
        </authorList>
    </citation>
    <scope>NUCLEOTIDE SEQUENCE</scope>
    <source>
        <strain evidence="3">CGMCC 1.12919</strain>
    </source>
</reference>
<reference evidence="3" key="1">
    <citation type="journal article" date="2014" name="Int. J. Syst. Evol. Microbiol.">
        <title>Complete genome sequence of Corynebacterium casei LMG S-19264T (=DSM 44701T), isolated from a smear-ripened cheese.</title>
        <authorList>
            <consortium name="US DOE Joint Genome Institute (JGI-PGF)"/>
            <person name="Walter F."/>
            <person name="Albersmeier A."/>
            <person name="Kalinowski J."/>
            <person name="Ruckert C."/>
        </authorList>
    </citation>
    <scope>NUCLEOTIDE SEQUENCE</scope>
    <source>
        <strain evidence="3">CGMCC 1.12919</strain>
    </source>
</reference>
<dbReference type="Pfam" id="PF23213">
    <property type="entry name" value="DUF7065"/>
    <property type="match status" value="1"/>
</dbReference>
<protein>
    <recommendedName>
        <fullName evidence="5">AttH domain-containing protein</fullName>
    </recommendedName>
</protein>
<dbReference type="InterPro" id="IPR055493">
    <property type="entry name" value="DUF7065"/>
</dbReference>
<evidence type="ECO:0008006" key="5">
    <source>
        <dbReference type="Google" id="ProtNLM"/>
    </source>
</evidence>
<comment type="caution">
    <text evidence="3">The sequence shown here is derived from an EMBL/GenBank/DDBJ whole genome shotgun (WGS) entry which is preliminary data.</text>
</comment>
<evidence type="ECO:0000259" key="2">
    <source>
        <dbReference type="Pfam" id="PF23213"/>
    </source>
</evidence>
<evidence type="ECO:0000313" key="4">
    <source>
        <dbReference type="Proteomes" id="UP000637002"/>
    </source>
</evidence>
<organism evidence="3 4">
    <name type="scientific">Chelatococcus reniformis</name>
    <dbReference type="NCBI Taxonomy" id="1494448"/>
    <lineage>
        <taxon>Bacteria</taxon>
        <taxon>Pseudomonadati</taxon>
        <taxon>Pseudomonadota</taxon>
        <taxon>Alphaproteobacteria</taxon>
        <taxon>Hyphomicrobiales</taxon>
        <taxon>Chelatococcaceae</taxon>
        <taxon>Chelatococcus</taxon>
    </lineage>
</organism>
<sequence length="332" mass="37441">MGYELGRDDEYMHQPTAEPHFNESVYANGFDFGTGVGGWMRLGNRVNEGYAELSVCLYLPDGRIACQFQRPAITANDRFDAGGLRYGVEEPFRRVSMTYEGDLLLLDDRDALRDPKRMFAVAKRVPGSVRLAQEADSPVHGGVPASAVHEPMYGWDFSLGHFNQHTRVTGEIRCGGETFPLVGAGWRDHSWGPRLWQNIFYYRLFIANLGEGRGFMLLKITDAGGRTRRLGVLLVDGQYEEVEEFDLITDWDARQDPSMVRLAVRTAHRRAVISGEIVSLAPLRNRREIGGRTVTSRIAEGHTRFTWDGVTGYGMTEYIERLDGERLVGYPL</sequence>
<name>A0A916TZK2_9HYPH</name>
<dbReference type="AlphaFoldDB" id="A0A916TZK2"/>
<gene>
    <name evidence="3" type="ORF">GCM10010994_10050</name>
</gene>
<dbReference type="Pfam" id="PF23212">
    <property type="entry name" value="DUF7064"/>
    <property type="match status" value="1"/>
</dbReference>
<dbReference type="EMBL" id="BMGG01000002">
    <property type="protein sequence ID" value="GGC52915.1"/>
    <property type="molecule type" value="Genomic_DNA"/>
</dbReference>
<evidence type="ECO:0000313" key="3">
    <source>
        <dbReference type="EMBL" id="GGC52915.1"/>
    </source>
</evidence>
<dbReference type="SUPFAM" id="SSF159245">
    <property type="entry name" value="AttH-like"/>
    <property type="match status" value="1"/>
</dbReference>
<accession>A0A916TZK2</accession>
<feature type="domain" description="DUF7065" evidence="2">
    <location>
        <begin position="156"/>
        <end position="194"/>
    </location>
</feature>
<proteinExistence type="predicted"/>
<dbReference type="InterPro" id="IPR055492">
    <property type="entry name" value="DUF7064"/>
</dbReference>
<keyword evidence="4" id="KW-1185">Reference proteome</keyword>
<evidence type="ECO:0000259" key="1">
    <source>
        <dbReference type="Pfam" id="PF23212"/>
    </source>
</evidence>
<dbReference type="RefSeq" id="WP_210324452.1">
    <property type="nucleotide sequence ID" value="NZ_BMGG01000002.1"/>
</dbReference>